<keyword evidence="3" id="KW-1185">Reference proteome</keyword>
<protein>
    <submittedName>
        <fullName evidence="2">Uncharacterized protein</fullName>
    </submittedName>
</protein>
<feature type="non-terminal residue" evidence="2">
    <location>
        <position position="1"/>
    </location>
</feature>
<accession>A0ABN9PWB3</accession>
<evidence type="ECO:0000256" key="1">
    <source>
        <dbReference type="SAM" id="MobiDB-lite"/>
    </source>
</evidence>
<evidence type="ECO:0000313" key="2">
    <source>
        <dbReference type="EMBL" id="CAK0796390.1"/>
    </source>
</evidence>
<comment type="caution">
    <text evidence="2">The sequence shown here is derived from an EMBL/GenBank/DDBJ whole genome shotgun (WGS) entry which is preliminary data.</text>
</comment>
<feature type="region of interest" description="Disordered" evidence="1">
    <location>
        <begin position="71"/>
        <end position="181"/>
    </location>
</feature>
<gene>
    <name evidence="2" type="ORF">PCOR1329_LOCUS5783</name>
</gene>
<feature type="compositionally biased region" description="Polar residues" evidence="1">
    <location>
        <begin position="168"/>
        <end position="181"/>
    </location>
</feature>
<proteinExistence type="predicted"/>
<dbReference type="Proteomes" id="UP001189429">
    <property type="component" value="Unassembled WGS sequence"/>
</dbReference>
<dbReference type="EMBL" id="CAUYUJ010001536">
    <property type="protein sequence ID" value="CAK0796390.1"/>
    <property type="molecule type" value="Genomic_DNA"/>
</dbReference>
<organism evidence="2 3">
    <name type="scientific">Prorocentrum cordatum</name>
    <dbReference type="NCBI Taxonomy" id="2364126"/>
    <lineage>
        <taxon>Eukaryota</taxon>
        <taxon>Sar</taxon>
        <taxon>Alveolata</taxon>
        <taxon>Dinophyceae</taxon>
        <taxon>Prorocentrales</taxon>
        <taxon>Prorocentraceae</taxon>
        <taxon>Prorocentrum</taxon>
    </lineage>
</organism>
<name>A0ABN9PWB3_9DINO</name>
<reference evidence="2" key="1">
    <citation type="submission" date="2023-10" db="EMBL/GenBank/DDBJ databases">
        <authorList>
            <person name="Chen Y."/>
            <person name="Shah S."/>
            <person name="Dougan E. K."/>
            <person name="Thang M."/>
            <person name="Chan C."/>
        </authorList>
    </citation>
    <scope>NUCLEOTIDE SEQUENCE [LARGE SCALE GENOMIC DNA]</scope>
</reference>
<evidence type="ECO:0000313" key="3">
    <source>
        <dbReference type="Proteomes" id="UP001189429"/>
    </source>
</evidence>
<sequence length="181" mass="18073">RRALVGPHRPRGVRLRVALGRAAGRVGAWGMVRSEPGGLRPAGERADQLLRVRGGGGRPGCAGGLQPGCGGGAARLPAPPPSAGDLLGGGAGVARRGGVAPEASRRPGRRLPARDDAQDVVSAAGGAPSPGGPAGGRLPERPHPSGRKGAVPIPNLTMRRGRACVPWDTNSAHASHGSQNS</sequence>